<dbReference type="Pfam" id="PF13460">
    <property type="entry name" value="NAD_binding_10"/>
    <property type="match status" value="1"/>
</dbReference>
<dbReference type="SUPFAM" id="SSF51735">
    <property type="entry name" value="NAD(P)-binding Rossmann-fold domains"/>
    <property type="match status" value="1"/>
</dbReference>
<organism evidence="2 3">
    <name type="scientific">Actinorhabdospora filicis</name>
    <dbReference type="NCBI Taxonomy" id="1785913"/>
    <lineage>
        <taxon>Bacteria</taxon>
        <taxon>Bacillati</taxon>
        <taxon>Actinomycetota</taxon>
        <taxon>Actinomycetes</taxon>
        <taxon>Micromonosporales</taxon>
        <taxon>Micromonosporaceae</taxon>
        <taxon>Actinorhabdospora</taxon>
    </lineage>
</organism>
<dbReference type="Proteomes" id="UP001165079">
    <property type="component" value="Unassembled WGS sequence"/>
</dbReference>
<proteinExistence type="predicted"/>
<dbReference type="InterPro" id="IPR036291">
    <property type="entry name" value="NAD(P)-bd_dom_sf"/>
</dbReference>
<keyword evidence="3" id="KW-1185">Reference proteome</keyword>
<dbReference type="AlphaFoldDB" id="A0A9W6SJ74"/>
<reference evidence="2" key="1">
    <citation type="submission" date="2023-03" db="EMBL/GenBank/DDBJ databases">
        <title>Actinorhabdospora filicis NBRC 111898.</title>
        <authorList>
            <person name="Ichikawa N."/>
            <person name="Sato H."/>
            <person name="Tonouchi N."/>
        </authorList>
    </citation>
    <scope>NUCLEOTIDE SEQUENCE</scope>
    <source>
        <strain evidence="2">NBRC 111898</strain>
    </source>
</reference>
<evidence type="ECO:0000313" key="3">
    <source>
        <dbReference type="Proteomes" id="UP001165079"/>
    </source>
</evidence>
<dbReference type="InterPro" id="IPR051604">
    <property type="entry name" value="Ergot_Alk_Oxidoreductase"/>
</dbReference>
<dbReference type="PANTHER" id="PTHR43162">
    <property type="match status" value="1"/>
</dbReference>
<name>A0A9W6SJ74_9ACTN</name>
<evidence type="ECO:0000313" key="2">
    <source>
        <dbReference type="EMBL" id="GLZ77253.1"/>
    </source>
</evidence>
<protein>
    <submittedName>
        <fullName evidence="2">Nucleotide-diphosphate-sugar epimerase</fullName>
    </submittedName>
</protein>
<dbReference type="InterPro" id="IPR016040">
    <property type="entry name" value="NAD(P)-bd_dom"/>
</dbReference>
<evidence type="ECO:0000259" key="1">
    <source>
        <dbReference type="Pfam" id="PF13460"/>
    </source>
</evidence>
<dbReference type="RefSeq" id="WP_285662382.1">
    <property type="nucleotide sequence ID" value="NZ_BSTX01000001.1"/>
</dbReference>
<dbReference type="Gene3D" id="3.40.50.720">
    <property type="entry name" value="NAD(P)-binding Rossmann-like Domain"/>
    <property type="match status" value="1"/>
</dbReference>
<dbReference type="Gene3D" id="3.90.25.10">
    <property type="entry name" value="UDP-galactose 4-epimerase, domain 1"/>
    <property type="match status" value="1"/>
</dbReference>
<dbReference type="PANTHER" id="PTHR43162:SF1">
    <property type="entry name" value="PRESTALK A DIFFERENTIATION PROTEIN A"/>
    <property type="match status" value="1"/>
</dbReference>
<comment type="caution">
    <text evidence="2">The sequence shown here is derived from an EMBL/GenBank/DDBJ whole genome shotgun (WGS) entry which is preliminary data.</text>
</comment>
<gene>
    <name evidence="2" type="ORF">Afil01_20600</name>
</gene>
<dbReference type="EMBL" id="BSTX01000001">
    <property type="protein sequence ID" value="GLZ77253.1"/>
    <property type="molecule type" value="Genomic_DNA"/>
</dbReference>
<feature type="domain" description="NAD(P)-binding" evidence="1">
    <location>
        <begin position="7"/>
        <end position="100"/>
    </location>
</feature>
<accession>A0A9W6SJ74</accession>
<sequence length="272" mass="28417">MTILVTGATGNVGAQIVAQLAEAGHSVRALTRDASRASFPAGVEVAEGDLADPGTLTAALDGVTALHLIAIAGDNYQPLQTAPEILKLAAEQGATRVTVLCGPTSQDVEDAARASGIDTTALYPVEFMSNLKEYAEQVRETGTVTDGFGDSLSAIVHDADIAAVAVAALTTDGHAGKTYPITGPEVVTTRGKAAIIGEVLGREVPFVEVPEDEFRAGLIAQGWEEHAADWMVGVRRETPEIGRTVTDTVQQVTGRPARSMAQWVDENRALFG</sequence>